<keyword evidence="4 13" id="KW-0436">Ligase</keyword>
<comment type="cofactor">
    <cofactor evidence="13">
        <name>Zn(2+)</name>
        <dbReference type="ChEBI" id="CHEBI:29105"/>
    </cofactor>
    <text evidence="13">Binds 1 zinc ion per subunit.</text>
</comment>
<evidence type="ECO:0000256" key="3">
    <source>
        <dbReference type="ARBA" id="ARBA00022555"/>
    </source>
</evidence>
<evidence type="ECO:0000256" key="12">
    <source>
        <dbReference type="ARBA" id="ARBA00049515"/>
    </source>
</evidence>
<dbReference type="EC" id="6.1.1.3" evidence="13"/>
<feature type="binding site" evidence="13">
    <location>
        <position position="205"/>
    </location>
    <ligand>
        <name>Zn(2+)</name>
        <dbReference type="ChEBI" id="CHEBI:29105"/>
        <note>catalytic</note>
    </ligand>
</feature>
<comment type="subunit">
    <text evidence="13">Homodimer.</text>
</comment>
<dbReference type="PANTHER" id="PTHR11451:SF44">
    <property type="entry name" value="THREONINE--TRNA LIGASE, CHLOROPLASTIC_MITOCHONDRIAL 2"/>
    <property type="match status" value="1"/>
</dbReference>
<keyword evidence="9 13" id="KW-0694">RNA-binding</keyword>
<dbReference type="GO" id="GO:0140096">
    <property type="term" value="F:catalytic activity, acting on a protein"/>
    <property type="evidence" value="ECO:0007669"/>
    <property type="project" value="UniProtKB-ARBA"/>
</dbReference>
<dbReference type="InterPro" id="IPR033728">
    <property type="entry name" value="ThrRS_core"/>
</dbReference>
<dbReference type="InterPro" id="IPR004154">
    <property type="entry name" value="Anticodon-bd"/>
</dbReference>
<evidence type="ECO:0000256" key="6">
    <source>
        <dbReference type="ARBA" id="ARBA00022741"/>
    </source>
</evidence>
<evidence type="ECO:0000256" key="5">
    <source>
        <dbReference type="ARBA" id="ARBA00022723"/>
    </source>
</evidence>
<organism evidence="15 16">
    <name type="scientific">Herbinix hemicellulosilytica</name>
    <dbReference type="NCBI Taxonomy" id="1564487"/>
    <lineage>
        <taxon>Bacteria</taxon>
        <taxon>Bacillati</taxon>
        <taxon>Bacillota</taxon>
        <taxon>Clostridia</taxon>
        <taxon>Lachnospirales</taxon>
        <taxon>Lachnospiraceae</taxon>
        <taxon>Herbinix</taxon>
    </lineage>
</organism>
<keyword evidence="5 13" id="KW-0479">Metal-binding</keyword>
<evidence type="ECO:0000256" key="2">
    <source>
        <dbReference type="ARBA" id="ARBA00022490"/>
    </source>
</evidence>
<dbReference type="GO" id="GO:0005524">
    <property type="term" value="F:ATP binding"/>
    <property type="evidence" value="ECO:0007669"/>
    <property type="project" value="UniProtKB-UniRule"/>
</dbReference>
<evidence type="ECO:0000256" key="13">
    <source>
        <dbReference type="HAMAP-Rule" id="MF_00184"/>
    </source>
</evidence>
<evidence type="ECO:0000256" key="10">
    <source>
        <dbReference type="ARBA" id="ARBA00022917"/>
    </source>
</evidence>
<keyword evidence="3 13" id="KW-0820">tRNA-binding</keyword>
<dbReference type="Proteomes" id="UP000236497">
    <property type="component" value="Unassembled WGS sequence"/>
</dbReference>
<dbReference type="HAMAP" id="MF_00184">
    <property type="entry name" value="Thr_tRNA_synth"/>
    <property type="match status" value="1"/>
</dbReference>
<accession>A0A0H5SJ86</accession>
<evidence type="ECO:0000256" key="9">
    <source>
        <dbReference type="ARBA" id="ARBA00022884"/>
    </source>
</evidence>
<dbReference type="InterPro" id="IPR006195">
    <property type="entry name" value="aa-tRNA-synth_II"/>
</dbReference>
<keyword evidence="11 13" id="KW-0030">Aminoacyl-tRNA synthetase</keyword>
<dbReference type="SUPFAM" id="SSF55681">
    <property type="entry name" value="Class II aaRS and biotin synthetases"/>
    <property type="match status" value="1"/>
</dbReference>
<dbReference type="InterPro" id="IPR002320">
    <property type="entry name" value="Thr-tRNA-ligase_IIa"/>
</dbReference>
<dbReference type="CDD" id="cd00860">
    <property type="entry name" value="ThrRS_anticodon"/>
    <property type="match status" value="1"/>
</dbReference>
<dbReference type="EMBL" id="CVTD020000026">
    <property type="protein sequence ID" value="CRZ35567.1"/>
    <property type="molecule type" value="Genomic_DNA"/>
</dbReference>
<evidence type="ECO:0000259" key="14">
    <source>
        <dbReference type="PROSITE" id="PS50862"/>
    </source>
</evidence>
<dbReference type="RefSeq" id="WP_103203644.1">
    <property type="nucleotide sequence ID" value="NZ_CVTD020000026.1"/>
</dbReference>
<gene>
    <name evidence="15" type="primary">thrS3</name>
    <name evidence="13" type="synonym">thrS</name>
    <name evidence="15" type="ORF">HHT355_2381</name>
</gene>
<evidence type="ECO:0000256" key="4">
    <source>
        <dbReference type="ARBA" id="ARBA00022598"/>
    </source>
</evidence>
<protein>
    <recommendedName>
        <fullName evidence="13">Threonine--tRNA ligase</fullName>
        <ecNumber evidence="13">6.1.1.3</ecNumber>
    </recommendedName>
    <alternativeName>
        <fullName evidence="13">Threonyl-tRNA synthetase</fullName>
        <shortName evidence="13">ThrRS</shortName>
    </alternativeName>
</protein>
<dbReference type="GO" id="GO:0000049">
    <property type="term" value="F:tRNA binding"/>
    <property type="evidence" value="ECO:0007669"/>
    <property type="project" value="UniProtKB-KW"/>
</dbReference>
<keyword evidence="16" id="KW-1185">Reference proteome</keyword>
<comment type="subcellular location">
    <subcellularLocation>
        <location evidence="13">Cytoplasm</location>
    </subcellularLocation>
</comment>
<dbReference type="NCBIfam" id="TIGR00418">
    <property type="entry name" value="thrS"/>
    <property type="match status" value="1"/>
</dbReference>
<keyword evidence="8 13" id="KW-0067">ATP-binding</keyword>
<dbReference type="GO" id="GO:0005737">
    <property type="term" value="C:cytoplasm"/>
    <property type="evidence" value="ECO:0007669"/>
    <property type="project" value="UniProtKB-SubCell"/>
</dbReference>
<dbReference type="GO" id="GO:0016740">
    <property type="term" value="F:transferase activity"/>
    <property type="evidence" value="ECO:0007669"/>
    <property type="project" value="UniProtKB-ARBA"/>
</dbReference>
<dbReference type="Pfam" id="PF03129">
    <property type="entry name" value="HGTP_anticodon"/>
    <property type="match status" value="1"/>
</dbReference>
<evidence type="ECO:0000256" key="11">
    <source>
        <dbReference type="ARBA" id="ARBA00023146"/>
    </source>
</evidence>
<dbReference type="OrthoDB" id="9802304at2"/>
<dbReference type="Pfam" id="PF00587">
    <property type="entry name" value="tRNA-synt_2b"/>
    <property type="match status" value="1"/>
</dbReference>
<feature type="domain" description="Aminoacyl-transfer RNA synthetases class-II family profile" evidence="14">
    <location>
        <begin position="142"/>
        <end position="406"/>
    </location>
</feature>
<sequence>MVSYKKLLADRLTEAVRKHFHEANCIKFMESNEGFYCDYDIPPLVPKIFEEIGKQISADDIDCVFELRSYSGVYEDDNANNRVLQRIYVTAFPTADEFMEYKNFLEEAAKRDHKVLGNELELFSASNDIGQGLILWHPKGAMLRYILEGFGQKAHILNGYQWVYTPHIGRSELWKTSGHLQFYRETMYNPIVIDDEEYYLKPMNCPFHINIYNSRIHSYRDLPIRYAEYGNVYRYELSGTLNGLTRVRGFTQDDAHIFCTPEQVEREVERALEFSLYILRSFGLNKFQAYVSTRPENKSIGDEKDWEMATEVLKKAVISAGLDYKIDEGGGAFYGPKIDIKLYDSLNREWQCSTIQFDFNLPARFNVFYVGQDGKRHTPFMIHRALFGSMERFIALLIEHYKGEFPFWLAPVQFGVVPIREKHNDYAKKISSQLRGQGFRVELNLDNDNMRNKIKNFQLEKVPYILVVGDMEAENNTFAVRSRKDGDLGAMDLPALIEYLKPQIEQGIPRCIFEDF</sequence>
<dbReference type="PANTHER" id="PTHR11451">
    <property type="entry name" value="THREONINE-TRNA LIGASE"/>
    <property type="match status" value="1"/>
</dbReference>
<dbReference type="Gene3D" id="3.40.50.800">
    <property type="entry name" value="Anticodon-binding domain"/>
    <property type="match status" value="1"/>
</dbReference>
<feature type="binding site" evidence="13">
    <location>
        <position position="256"/>
    </location>
    <ligand>
        <name>Zn(2+)</name>
        <dbReference type="ChEBI" id="CHEBI:29105"/>
        <note>catalytic</note>
    </ligand>
</feature>
<dbReference type="InterPro" id="IPR002314">
    <property type="entry name" value="aa-tRNA-synt_IIb"/>
</dbReference>
<comment type="catalytic activity">
    <reaction evidence="12 13">
        <text>tRNA(Thr) + L-threonine + ATP = L-threonyl-tRNA(Thr) + AMP + diphosphate + H(+)</text>
        <dbReference type="Rhea" id="RHEA:24624"/>
        <dbReference type="Rhea" id="RHEA-COMP:9670"/>
        <dbReference type="Rhea" id="RHEA-COMP:9704"/>
        <dbReference type="ChEBI" id="CHEBI:15378"/>
        <dbReference type="ChEBI" id="CHEBI:30616"/>
        <dbReference type="ChEBI" id="CHEBI:33019"/>
        <dbReference type="ChEBI" id="CHEBI:57926"/>
        <dbReference type="ChEBI" id="CHEBI:78442"/>
        <dbReference type="ChEBI" id="CHEBI:78534"/>
        <dbReference type="ChEBI" id="CHEBI:456215"/>
        <dbReference type="EC" id="6.1.1.3"/>
    </reaction>
</comment>
<dbReference type="FunFam" id="3.40.50.800:FF:000001">
    <property type="entry name" value="Threonine--tRNA ligase"/>
    <property type="match status" value="1"/>
</dbReference>
<dbReference type="GO" id="GO:0046872">
    <property type="term" value="F:metal ion binding"/>
    <property type="evidence" value="ECO:0007669"/>
    <property type="project" value="UniProtKB-KW"/>
</dbReference>
<proteinExistence type="inferred from homology"/>
<dbReference type="InterPro" id="IPR047246">
    <property type="entry name" value="ThrRS_anticodon"/>
</dbReference>
<evidence type="ECO:0000256" key="1">
    <source>
        <dbReference type="ARBA" id="ARBA00008226"/>
    </source>
</evidence>
<dbReference type="GO" id="GO:0006435">
    <property type="term" value="P:threonyl-tRNA aminoacylation"/>
    <property type="evidence" value="ECO:0007669"/>
    <property type="project" value="UniProtKB-UniRule"/>
</dbReference>
<dbReference type="SUPFAM" id="SSF55186">
    <property type="entry name" value="ThrRS/AlaRS common domain"/>
    <property type="match status" value="1"/>
</dbReference>
<dbReference type="PRINTS" id="PR01047">
    <property type="entry name" value="TRNASYNTHTHR"/>
</dbReference>
<dbReference type="SUPFAM" id="SSF52954">
    <property type="entry name" value="Class II aaRS ABD-related"/>
    <property type="match status" value="1"/>
</dbReference>
<dbReference type="InterPro" id="IPR018163">
    <property type="entry name" value="Thr/Ala-tRNA-synth_IIc_edit"/>
</dbReference>
<keyword evidence="2 13" id="KW-0963">Cytoplasm</keyword>
<dbReference type="InterPro" id="IPR036621">
    <property type="entry name" value="Anticodon-bd_dom_sf"/>
</dbReference>
<dbReference type="FunFam" id="3.30.930.10:FF:000002">
    <property type="entry name" value="Threonine--tRNA ligase"/>
    <property type="match status" value="1"/>
</dbReference>
<dbReference type="InterPro" id="IPR045864">
    <property type="entry name" value="aa-tRNA-synth_II/BPL/LPL"/>
</dbReference>
<reference evidence="15 16" key="1">
    <citation type="submission" date="2015-06" db="EMBL/GenBank/DDBJ databases">
        <authorList>
            <person name="Wibberg Daniel"/>
        </authorList>
    </citation>
    <scope>NUCLEOTIDE SEQUENCE [LARGE SCALE GENOMIC DNA]</scope>
    <source>
        <strain evidence="15 16">T3/55T</strain>
    </source>
</reference>
<dbReference type="AlphaFoldDB" id="A0A0H5SJ86"/>
<dbReference type="GO" id="GO:0004829">
    <property type="term" value="F:threonine-tRNA ligase activity"/>
    <property type="evidence" value="ECO:0007669"/>
    <property type="project" value="UniProtKB-UniRule"/>
</dbReference>
<keyword evidence="10 13" id="KW-0648">Protein biosynthesis</keyword>
<keyword evidence="7 13" id="KW-0862">Zinc</keyword>
<evidence type="ECO:0000256" key="7">
    <source>
        <dbReference type="ARBA" id="ARBA00022833"/>
    </source>
</evidence>
<comment type="similarity">
    <text evidence="1 13">Belongs to the class-II aminoacyl-tRNA synthetase family.</text>
</comment>
<dbReference type="Gene3D" id="3.30.930.10">
    <property type="entry name" value="Bira Bifunctional Protein, Domain 2"/>
    <property type="match status" value="1"/>
</dbReference>
<dbReference type="CDD" id="cd00771">
    <property type="entry name" value="ThrRS_core"/>
    <property type="match status" value="1"/>
</dbReference>
<evidence type="ECO:0000313" key="15">
    <source>
        <dbReference type="EMBL" id="CRZ35567.1"/>
    </source>
</evidence>
<comment type="caution">
    <text evidence="13">Lacks conserved residue(s) required for the propagation of feature annotation.</text>
</comment>
<feature type="binding site" evidence="13">
    <location>
        <position position="383"/>
    </location>
    <ligand>
        <name>Zn(2+)</name>
        <dbReference type="ChEBI" id="CHEBI:29105"/>
        <note>catalytic</note>
    </ligand>
</feature>
<evidence type="ECO:0000313" key="16">
    <source>
        <dbReference type="Proteomes" id="UP000236497"/>
    </source>
</evidence>
<evidence type="ECO:0000256" key="8">
    <source>
        <dbReference type="ARBA" id="ARBA00022840"/>
    </source>
</evidence>
<keyword evidence="6 13" id="KW-0547">Nucleotide-binding</keyword>
<dbReference type="PROSITE" id="PS50862">
    <property type="entry name" value="AA_TRNA_LIGASE_II"/>
    <property type="match status" value="1"/>
</dbReference>
<name>A0A0H5SJ86_HERHM</name>